<gene>
    <name evidence="2" type="primary">LOC107812908</name>
</gene>
<dbReference type="GeneID" id="107812908"/>
<dbReference type="AlphaFoldDB" id="A0A1S4BXE6"/>
<dbReference type="InterPro" id="IPR003871">
    <property type="entry name" value="RFA1B/D_OB_1st"/>
</dbReference>
<dbReference type="InterPro" id="IPR006693">
    <property type="entry name" value="AB_hydrolase_lipase"/>
</dbReference>
<dbReference type="KEGG" id="nta:107812908"/>
<dbReference type="STRING" id="4097.A0A1S4BXE6"/>
<sequence>MAVENNFVSEINRKSKNWKLKVRIVRLWKNPDRDRPDNSFSIEIVLMDGRGDCIHASIGRSFIQRFKQKIKEMSLYIMKNFVVCPNNMKLKTKDHKFKLMFTHKTIVLMDEKDPDFNNNKVSHEDNEIMDSAEDHGLIDIANTHAKIAKNKLQILSDQNDDGICISMVETQGYGCEEHKVTTEDGYILSLQRIPKGISGKAATKPPVLLQHGLLMDGITWLLNPPDQSLAFILADEGYDVWIANTRGTKYSQGHTSLSPQDPEYWEWSWDELVDFDLPATLKYVHDQTGQKLHYVGHSLGTLIALAAISQNKLIDMLRSAALLSPIAYLGQLRSPLAKSASKDFIAEGLYWLGIHEFDPRGDAVVKLLQKICQDPGNNCSDLMTSFTGPNCCVNSSRTDIFLEHEPQATATKNMIHIAQMTRKGTIEKYDFGSEEENNKHYGQPNPPEYIMANIPNNIPLFFGYGGADYLSDVNDVKTLLNKLQGHNPDKLVLQYREDYAHADFVFGINTKQVVYDPLMAFFKLN</sequence>
<dbReference type="Proteomes" id="UP000790787">
    <property type="component" value="Chromosome 11"/>
</dbReference>
<dbReference type="InterPro" id="IPR029058">
    <property type="entry name" value="AB_hydrolase_fold"/>
</dbReference>
<dbReference type="Gene3D" id="3.40.50.1820">
    <property type="entry name" value="alpha/beta hydrolase"/>
    <property type="match status" value="1"/>
</dbReference>
<dbReference type="InterPro" id="IPR012340">
    <property type="entry name" value="NA-bd_OB-fold"/>
</dbReference>
<accession>A0A1S4BXE6</accession>
<dbReference type="RefSeq" id="XP_016493577.1">
    <property type="nucleotide sequence ID" value="XM_016638091.1"/>
</dbReference>
<dbReference type="PANTHER" id="PTHR11005">
    <property type="entry name" value="LYSOSOMAL ACID LIPASE-RELATED"/>
    <property type="match status" value="1"/>
</dbReference>
<dbReference type="FunFam" id="3.40.50.1820:FF:000126">
    <property type="entry name" value="Lipase"/>
    <property type="match status" value="1"/>
</dbReference>
<dbReference type="OrthoDB" id="9974421at2759"/>
<dbReference type="CDD" id="cd04480">
    <property type="entry name" value="RPA1_DBD_A_like"/>
    <property type="match status" value="1"/>
</dbReference>
<dbReference type="PaxDb" id="4097-A0A1S4BXE6"/>
<keyword evidence="1" id="KW-1185">Reference proteome</keyword>
<dbReference type="SUPFAM" id="SSF50249">
    <property type="entry name" value="Nucleic acid-binding proteins"/>
    <property type="match status" value="1"/>
</dbReference>
<dbReference type="GO" id="GO:0006629">
    <property type="term" value="P:lipid metabolic process"/>
    <property type="evidence" value="ECO:0000318"/>
    <property type="project" value="GO_Central"/>
</dbReference>
<name>A0A1S4BXE6_TOBAC</name>
<dbReference type="GO" id="GO:0016298">
    <property type="term" value="F:lipase activity"/>
    <property type="evidence" value="ECO:0000318"/>
    <property type="project" value="GO_Central"/>
</dbReference>
<reference evidence="2" key="2">
    <citation type="submission" date="2025-08" db="UniProtKB">
        <authorList>
            <consortium name="RefSeq"/>
        </authorList>
    </citation>
    <scope>IDENTIFICATION</scope>
</reference>
<dbReference type="OMA" id="YACEEHT"/>
<dbReference type="Pfam" id="PF02721">
    <property type="entry name" value="DUF223"/>
    <property type="match status" value="1"/>
</dbReference>
<dbReference type="SUPFAM" id="SSF53474">
    <property type="entry name" value="alpha/beta-Hydrolases"/>
    <property type="match status" value="1"/>
</dbReference>
<organism evidence="1 2">
    <name type="scientific">Nicotiana tabacum</name>
    <name type="common">Common tobacco</name>
    <dbReference type="NCBI Taxonomy" id="4097"/>
    <lineage>
        <taxon>Eukaryota</taxon>
        <taxon>Viridiplantae</taxon>
        <taxon>Streptophyta</taxon>
        <taxon>Embryophyta</taxon>
        <taxon>Tracheophyta</taxon>
        <taxon>Spermatophyta</taxon>
        <taxon>Magnoliopsida</taxon>
        <taxon>eudicotyledons</taxon>
        <taxon>Gunneridae</taxon>
        <taxon>Pentapetalae</taxon>
        <taxon>asterids</taxon>
        <taxon>lamiids</taxon>
        <taxon>Solanales</taxon>
        <taxon>Solanaceae</taxon>
        <taxon>Nicotianoideae</taxon>
        <taxon>Nicotianeae</taxon>
        <taxon>Nicotiana</taxon>
    </lineage>
</organism>
<dbReference type="Gene3D" id="2.40.50.140">
    <property type="entry name" value="Nucleic acid-binding proteins"/>
    <property type="match status" value="1"/>
</dbReference>
<evidence type="ECO:0000313" key="2">
    <source>
        <dbReference type="RefSeq" id="XP_016493577.1"/>
    </source>
</evidence>
<evidence type="ECO:0000313" key="1">
    <source>
        <dbReference type="Proteomes" id="UP000790787"/>
    </source>
</evidence>
<reference evidence="1" key="1">
    <citation type="journal article" date="2014" name="Nat. Commun.">
        <title>The tobacco genome sequence and its comparison with those of tomato and potato.</title>
        <authorList>
            <person name="Sierro N."/>
            <person name="Battey J.N."/>
            <person name="Ouadi S."/>
            <person name="Bakaher N."/>
            <person name="Bovet L."/>
            <person name="Willig A."/>
            <person name="Goepfert S."/>
            <person name="Peitsch M.C."/>
            <person name="Ivanov N.V."/>
        </authorList>
    </citation>
    <scope>NUCLEOTIDE SEQUENCE [LARGE SCALE GENOMIC DNA]</scope>
</reference>
<proteinExistence type="predicted"/>
<dbReference type="Pfam" id="PF04083">
    <property type="entry name" value="Abhydro_lipase"/>
    <property type="match status" value="1"/>
</dbReference>
<protein>
    <submittedName>
        <fullName evidence="2">Triacylglycerol lipase 2-like</fullName>
    </submittedName>
</protein>
<dbReference type="SMR" id="A0A1S4BXE6"/>